<evidence type="ECO:0000313" key="10">
    <source>
        <dbReference type="EMBL" id="SHH21737.1"/>
    </source>
</evidence>
<keyword evidence="3" id="KW-0813">Transport</keyword>
<comment type="similarity">
    <text evidence="2">Belongs to the DcuA/DcuB transporter (TC 2.A.13.1) family.</text>
</comment>
<organism evidence="10 11">
    <name type="scientific">Chryseolinea serpens</name>
    <dbReference type="NCBI Taxonomy" id="947013"/>
    <lineage>
        <taxon>Bacteria</taxon>
        <taxon>Pseudomonadati</taxon>
        <taxon>Bacteroidota</taxon>
        <taxon>Cytophagia</taxon>
        <taxon>Cytophagales</taxon>
        <taxon>Fulvivirgaceae</taxon>
        <taxon>Chryseolinea</taxon>
    </lineage>
</organism>
<dbReference type="NCBIfam" id="TIGR00770">
    <property type="entry name" value="Dcu"/>
    <property type="match status" value="1"/>
</dbReference>
<evidence type="ECO:0000256" key="6">
    <source>
        <dbReference type="ARBA" id="ARBA00022692"/>
    </source>
</evidence>
<keyword evidence="11" id="KW-1185">Reference proteome</keyword>
<comment type="subcellular location">
    <subcellularLocation>
        <location evidence="1">Cell inner membrane</location>
        <topology evidence="1">Multi-pass membrane protein</topology>
    </subcellularLocation>
</comment>
<keyword evidence="7 9" id="KW-1133">Transmembrane helix</keyword>
<sequence>MYLATQLVILLACIFIGARMSGIGLGVMGMIGLLIFIFAFGMKPSDPPLEVMLIILSVVTSAAALQAAGGMDYLVDIAGKILRKHPGQITLLGPLVTYAFVLFAGTAHISYSILPIIAEVAIKNRIRPERALSMSVTASHMAITASPVSAAAAALLSVLSGTGAGLAQILMVAIPSTLIGVMVGILFVWKRGKELSEDPEFLERMKDPAFVKNLEGNVEKTTTTLAPGAIKSVVIFALAIAAVVLLGSFPDLLPEFSGKEGFTPGFAVNAAGRLQMPSMIMMIMLSATGLIILFADTTAAKVTKASLFASGGQATIAVFGVVWMSSTFMDHNFEVIKNTLGEVVAAYPWLFAVALFLLSMLLYSQASTTKALMPLGLSLGLSPAYLIGIFPACNGHFFIPGYPTLLTAIQFDRTGTTRIGKYVLNHSFMLPGIVTTIASVLAGLLLQSVLL</sequence>
<evidence type="ECO:0000256" key="3">
    <source>
        <dbReference type="ARBA" id="ARBA00022448"/>
    </source>
</evidence>
<proteinExistence type="inferred from homology"/>
<dbReference type="PANTHER" id="PTHR36106:SF1">
    <property type="entry name" value="ANAEROBIC C4-DICARBOXYLATE TRANSPORTER DCUB"/>
    <property type="match status" value="1"/>
</dbReference>
<feature type="transmembrane region" description="Helical" evidence="9">
    <location>
        <begin position="165"/>
        <end position="189"/>
    </location>
</feature>
<dbReference type="EMBL" id="FQWQ01000002">
    <property type="protein sequence ID" value="SHH21737.1"/>
    <property type="molecule type" value="Genomic_DNA"/>
</dbReference>
<accession>A0A1M5R5S7</accession>
<evidence type="ECO:0000256" key="5">
    <source>
        <dbReference type="ARBA" id="ARBA00022519"/>
    </source>
</evidence>
<dbReference type="PIRSF" id="PIRSF004539">
    <property type="entry name" value="C4-dicrbxl_trns"/>
    <property type="match status" value="1"/>
</dbReference>
<feature type="transmembrane region" description="Helical" evidence="9">
    <location>
        <begin position="95"/>
        <end position="117"/>
    </location>
</feature>
<feature type="transmembrane region" description="Helical" evidence="9">
    <location>
        <begin position="6"/>
        <end position="39"/>
    </location>
</feature>
<gene>
    <name evidence="10" type="ORF">SAMN04488109_3212</name>
</gene>
<dbReference type="OrthoDB" id="9770910at2"/>
<evidence type="ECO:0000256" key="1">
    <source>
        <dbReference type="ARBA" id="ARBA00004429"/>
    </source>
</evidence>
<evidence type="ECO:0000256" key="4">
    <source>
        <dbReference type="ARBA" id="ARBA00022475"/>
    </source>
</evidence>
<dbReference type="Pfam" id="PF03605">
    <property type="entry name" value="DcuA_DcuB"/>
    <property type="match status" value="1"/>
</dbReference>
<dbReference type="NCBIfam" id="NF006927">
    <property type="entry name" value="PRK09412.1"/>
    <property type="match status" value="1"/>
</dbReference>
<keyword evidence="6 9" id="KW-0812">Transmembrane</keyword>
<dbReference type="GO" id="GO:0015556">
    <property type="term" value="F:C4-dicarboxylate transmembrane transporter activity"/>
    <property type="evidence" value="ECO:0007669"/>
    <property type="project" value="InterPro"/>
</dbReference>
<feature type="transmembrane region" description="Helical" evidence="9">
    <location>
        <begin position="428"/>
        <end position="450"/>
    </location>
</feature>
<keyword evidence="4" id="KW-1003">Cell membrane</keyword>
<feature type="transmembrane region" description="Helical" evidence="9">
    <location>
        <begin position="138"/>
        <end position="159"/>
    </location>
</feature>
<evidence type="ECO:0000313" key="11">
    <source>
        <dbReference type="Proteomes" id="UP000184212"/>
    </source>
</evidence>
<evidence type="ECO:0000256" key="9">
    <source>
        <dbReference type="SAM" id="Phobius"/>
    </source>
</evidence>
<evidence type="ECO:0000256" key="2">
    <source>
        <dbReference type="ARBA" id="ARBA00006413"/>
    </source>
</evidence>
<reference evidence="10 11" key="1">
    <citation type="submission" date="2016-11" db="EMBL/GenBank/DDBJ databases">
        <authorList>
            <person name="Jaros S."/>
            <person name="Januszkiewicz K."/>
            <person name="Wedrychowicz H."/>
        </authorList>
    </citation>
    <scope>NUCLEOTIDE SEQUENCE [LARGE SCALE GENOMIC DNA]</scope>
    <source>
        <strain evidence="10 11">DSM 24574</strain>
    </source>
</reference>
<evidence type="ECO:0000256" key="7">
    <source>
        <dbReference type="ARBA" id="ARBA00022989"/>
    </source>
</evidence>
<dbReference type="GO" id="GO:0005886">
    <property type="term" value="C:plasma membrane"/>
    <property type="evidence" value="ECO:0007669"/>
    <property type="project" value="UniProtKB-SubCell"/>
</dbReference>
<dbReference type="STRING" id="947013.SAMN04488109_3212"/>
<keyword evidence="8 9" id="KW-0472">Membrane</keyword>
<dbReference type="PANTHER" id="PTHR36106">
    <property type="entry name" value="ANAEROBIC C4-DICARBOXYLATE TRANSPORTER DCUB"/>
    <property type="match status" value="1"/>
</dbReference>
<feature type="transmembrane region" description="Helical" evidence="9">
    <location>
        <begin position="307"/>
        <end position="326"/>
    </location>
</feature>
<feature type="transmembrane region" description="Helical" evidence="9">
    <location>
        <begin position="375"/>
        <end position="399"/>
    </location>
</feature>
<name>A0A1M5R5S7_9BACT</name>
<feature type="transmembrane region" description="Helical" evidence="9">
    <location>
        <begin position="346"/>
        <end position="363"/>
    </location>
</feature>
<dbReference type="Proteomes" id="UP000184212">
    <property type="component" value="Unassembled WGS sequence"/>
</dbReference>
<feature type="transmembrane region" description="Helical" evidence="9">
    <location>
        <begin position="274"/>
        <end position="295"/>
    </location>
</feature>
<feature type="transmembrane region" description="Helical" evidence="9">
    <location>
        <begin position="51"/>
        <end position="75"/>
    </location>
</feature>
<dbReference type="AlphaFoldDB" id="A0A1M5R5S7"/>
<keyword evidence="5" id="KW-0997">Cell inner membrane</keyword>
<feature type="transmembrane region" description="Helical" evidence="9">
    <location>
        <begin position="229"/>
        <end position="249"/>
    </location>
</feature>
<protein>
    <submittedName>
        <fullName evidence="10">Anaerobic C4-dicarboxylate transporter DcuA</fullName>
    </submittedName>
</protein>
<dbReference type="RefSeq" id="WP_073135922.1">
    <property type="nucleotide sequence ID" value="NZ_FQWQ01000002.1"/>
</dbReference>
<dbReference type="InterPro" id="IPR004668">
    <property type="entry name" value="Anaer_Dcu_memb_transpt"/>
</dbReference>
<evidence type="ECO:0000256" key="8">
    <source>
        <dbReference type="ARBA" id="ARBA00023136"/>
    </source>
</evidence>
<dbReference type="NCBIfam" id="NF009136">
    <property type="entry name" value="PRK12489.1"/>
    <property type="match status" value="1"/>
</dbReference>